<dbReference type="InterPro" id="IPR015911">
    <property type="entry name" value="Phosphoglycerate_kinase_CS"/>
</dbReference>
<feature type="binding site" evidence="10">
    <location>
        <position position="39"/>
    </location>
    <ligand>
        <name>(2R)-3-phosphoglycerate</name>
        <dbReference type="ChEBI" id="CHEBI:58272"/>
    </ligand>
</feature>
<reference evidence="13 14" key="1">
    <citation type="submission" date="2016-10" db="EMBL/GenBank/DDBJ databases">
        <title>Complete genome of the TMA-utilizing, human hosted archaeon Methanomethylophilus alvus Gen. nov, sp. nov., strain Mx-05, derived from a pure culture.</title>
        <authorList>
            <person name="Brugere J.-F."/>
            <person name="Ben Hania W."/>
            <person name="Chaudhary P.P."/>
            <person name="Gaci N."/>
            <person name="Borrel G."/>
            <person name="Cao Van Tuat L."/>
            <person name="Fardeau M.-L."/>
            <person name="Harris H.M.B."/>
            <person name="O'Toole P.W."/>
            <person name="Ollivier B."/>
        </authorList>
    </citation>
    <scope>NUCLEOTIDE SEQUENCE [LARGE SCALE GENOMIC DNA]</scope>
    <source>
        <strain evidence="13 14">Mx-05</strain>
    </source>
</reference>
<evidence type="ECO:0000313" key="14">
    <source>
        <dbReference type="Proteomes" id="UP000273278"/>
    </source>
</evidence>
<feature type="binding site" evidence="9 11">
    <location>
        <position position="333"/>
    </location>
    <ligand>
        <name>ATP</name>
        <dbReference type="ChEBI" id="CHEBI:30616"/>
    </ligand>
</feature>
<sequence length="411" mass="44434">MDTYNTLGDMNYRGKRVLLRVDINCPMDKKTLKIINDSRIRAVIPTIRELMGKKAKVVILAHQSRKGKWDFTDLSQHAALLSKNLNAPVKYVDDVLGEEARKAILEVGDGEVLLLGNVRAIDSESVSKPMEEHAKGEIVTTLAPLFDYYVCDAFGAAHRSQCSLVGFEDVLPSASGRLMAKEMYALRTIFNSPRRPSVFILGGAKFGDIPHMIERVLSNNTADTVIVVGLAGNAFLMARGVDIGEASKVPLADELTEENFKNAQDVMTKYGQRILLPVDVAVEKDGQRSSVLIGDMANAGAALDIGDKSIETFRKVIEQSKTSFMSGPAGMFEKPGFEVGTKAIMTAMVDSSGLSVLGGGHTSAAAERFDLADSMSYVSTGGGALETFLLKDPLPVIVALEHSKEKFGNSQ</sequence>
<evidence type="ECO:0000256" key="7">
    <source>
        <dbReference type="ARBA" id="ARBA00022777"/>
    </source>
</evidence>
<evidence type="ECO:0000256" key="6">
    <source>
        <dbReference type="ARBA" id="ARBA00022741"/>
    </source>
</evidence>
<organism evidence="13 14">
    <name type="scientific">Methanomethylophilus alvi</name>
    <dbReference type="NCBI Taxonomy" id="1291540"/>
    <lineage>
        <taxon>Archaea</taxon>
        <taxon>Methanobacteriati</taxon>
        <taxon>Thermoplasmatota</taxon>
        <taxon>Thermoplasmata</taxon>
        <taxon>Methanomassiliicoccales</taxon>
        <taxon>Methanomethylophilaceae</taxon>
        <taxon>Methanomethylophilus</taxon>
    </lineage>
</organism>
<evidence type="ECO:0000313" key="13">
    <source>
        <dbReference type="EMBL" id="AYQ55600.1"/>
    </source>
</evidence>
<dbReference type="Proteomes" id="UP000273278">
    <property type="component" value="Chromosome"/>
</dbReference>
<dbReference type="InterPro" id="IPR015824">
    <property type="entry name" value="Phosphoglycerate_kinase_N"/>
</dbReference>
<dbReference type="OMA" id="DMIFDIG"/>
<gene>
    <name evidence="9" type="primary">pgk</name>
    <name evidence="13" type="ORF">BKD89_07320</name>
</gene>
<dbReference type="AlphaFoldDB" id="A0A3G3IID9"/>
<keyword evidence="8 9" id="KW-0067">ATP-binding</keyword>
<evidence type="ECO:0000256" key="5">
    <source>
        <dbReference type="ARBA" id="ARBA00022679"/>
    </source>
</evidence>
<dbReference type="HAMAP" id="MF_00145">
    <property type="entry name" value="Phosphoglyc_kinase"/>
    <property type="match status" value="1"/>
</dbReference>
<dbReference type="GO" id="GO:0043531">
    <property type="term" value="F:ADP binding"/>
    <property type="evidence" value="ECO:0007669"/>
    <property type="project" value="TreeGrafter"/>
</dbReference>
<feature type="binding site" evidence="9">
    <location>
        <position position="159"/>
    </location>
    <ligand>
        <name>substrate</name>
    </ligand>
</feature>
<evidence type="ECO:0000256" key="10">
    <source>
        <dbReference type="PIRSR" id="PIRSR000724-1"/>
    </source>
</evidence>
<dbReference type="PANTHER" id="PTHR11406">
    <property type="entry name" value="PHOSPHOGLYCERATE KINASE"/>
    <property type="match status" value="1"/>
</dbReference>
<evidence type="ECO:0000256" key="4">
    <source>
        <dbReference type="ARBA" id="ARBA00016471"/>
    </source>
</evidence>
<keyword evidence="9" id="KW-0963">Cytoplasm</keyword>
<comment type="subunit">
    <text evidence="9">Monomer.</text>
</comment>
<dbReference type="PRINTS" id="PR00477">
    <property type="entry name" value="PHGLYCKINASE"/>
</dbReference>
<dbReference type="UniPathway" id="UPA00109">
    <property type="reaction ID" value="UER00185"/>
</dbReference>
<dbReference type="GO" id="GO:0006094">
    <property type="term" value="P:gluconeogenesis"/>
    <property type="evidence" value="ECO:0007669"/>
    <property type="project" value="TreeGrafter"/>
</dbReference>
<name>A0A3G3IID9_9ARCH</name>
<evidence type="ECO:0000256" key="2">
    <source>
        <dbReference type="ARBA" id="ARBA00008982"/>
    </source>
</evidence>
<comment type="caution">
    <text evidence="9">Lacks conserved residue(s) required for the propagation of feature annotation.</text>
</comment>
<dbReference type="GO" id="GO:0006096">
    <property type="term" value="P:glycolytic process"/>
    <property type="evidence" value="ECO:0007669"/>
    <property type="project" value="UniProtKB-UniRule"/>
</dbReference>
<comment type="catalytic activity">
    <reaction evidence="1 9 12">
        <text>(2R)-3-phosphoglycerate + ATP = (2R)-3-phospho-glyceroyl phosphate + ADP</text>
        <dbReference type="Rhea" id="RHEA:14801"/>
        <dbReference type="ChEBI" id="CHEBI:30616"/>
        <dbReference type="ChEBI" id="CHEBI:57604"/>
        <dbReference type="ChEBI" id="CHEBI:58272"/>
        <dbReference type="ChEBI" id="CHEBI:456216"/>
        <dbReference type="EC" id="2.7.2.3"/>
    </reaction>
</comment>
<evidence type="ECO:0000256" key="12">
    <source>
        <dbReference type="RuleBase" id="RU000532"/>
    </source>
</evidence>
<evidence type="ECO:0000256" key="1">
    <source>
        <dbReference type="ARBA" id="ARBA00000642"/>
    </source>
</evidence>
<evidence type="ECO:0000256" key="8">
    <source>
        <dbReference type="ARBA" id="ARBA00022840"/>
    </source>
</evidence>
<feature type="binding site" evidence="10">
    <location>
        <position position="119"/>
    </location>
    <ligand>
        <name>(2R)-3-phosphoglycerate</name>
        <dbReference type="ChEBI" id="CHEBI:58272"/>
    </ligand>
</feature>
<dbReference type="FunFam" id="3.40.50.1260:FF:000006">
    <property type="entry name" value="Phosphoglycerate kinase"/>
    <property type="match status" value="1"/>
</dbReference>
<feature type="binding site" evidence="9">
    <location>
        <begin position="359"/>
        <end position="362"/>
    </location>
    <ligand>
        <name>ATP</name>
        <dbReference type="ChEBI" id="CHEBI:30616"/>
    </ligand>
</feature>
<keyword evidence="7 9" id="KW-0418">Kinase</keyword>
<dbReference type="GeneID" id="41322263"/>
<protein>
    <recommendedName>
        <fullName evidence="4 9">Phosphoglycerate kinase</fullName>
        <ecNumber evidence="3 9">2.7.2.3</ecNumber>
    </recommendedName>
</protein>
<keyword evidence="9" id="KW-0324">Glycolysis</keyword>
<comment type="subcellular location">
    <subcellularLocation>
        <location evidence="9">Cytoplasm</location>
    </subcellularLocation>
</comment>
<dbReference type="EC" id="2.7.2.3" evidence="3 9"/>
<dbReference type="PANTHER" id="PTHR11406:SF23">
    <property type="entry name" value="PHOSPHOGLYCERATE KINASE 1, CHLOROPLASTIC-RELATED"/>
    <property type="match status" value="1"/>
</dbReference>
<dbReference type="GO" id="GO:0005829">
    <property type="term" value="C:cytosol"/>
    <property type="evidence" value="ECO:0007669"/>
    <property type="project" value="TreeGrafter"/>
</dbReference>
<feature type="binding site" evidence="9">
    <location>
        <position position="119"/>
    </location>
    <ligand>
        <name>substrate</name>
    </ligand>
</feature>
<keyword evidence="5 9" id="KW-0808">Transferase</keyword>
<dbReference type="Gene3D" id="3.40.50.1260">
    <property type="entry name" value="Phosphoglycerate kinase, N-terminal domain"/>
    <property type="match status" value="2"/>
</dbReference>
<evidence type="ECO:0000256" key="11">
    <source>
        <dbReference type="PIRSR" id="PIRSR000724-2"/>
    </source>
</evidence>
<feature type="binding site" evidence="9 10">
    <location>
        <begin position="22"/>
        <end position="24"/>
    </location>
    <ligand>
        <name>substrate</name>
    </ligand>
</feature>
<dbReference type="SUPFAM" id="SSF53748">
    <property type="entry name" value="Phosphoglycerate kinase"/>
    <property type="match status" value="1"/>
</dbReference>
<dbReference type="RefSeq" id="WP_015505379.1">
    <property type="nucleotide sequence ID" value="NZ_CP017686.1"/>
</dbReference>
<accession>A0A3G3IID9</accession>
<proteinExistence type="inferred from homology"/>
<dbReference type="PIRSF" id="PIRSF000724">
    <property type="entry name" value="Pgk"/>
    <property type="match status" value="1"/>
</dbReference>
<dbReference type="PROSITE" id="PS00111">
    <property type="entry name" value="PGLYCERATE_KINASE"/>
    <property type="match status" value="1"/>
</dbReference>
<dbReference type="GO" id="GO:0005524">
    <property type="term" value="F:ATP binding"/>
    <property type="evidence" value="ECO:0007669"/>
    <property type="project" value="UniProtKB-KW"/>
</dbReference>
<dbReference type="EMBL" id="CP017686">
    <property type="protein sequence ID" value="AYQ55600.1"/>
    <property type="molecule type" value="Genomic_DNA"/>
</dbReference>
<feature type="binding site" evidence="10">
    <location>
        <position position="159"/>
    </location>
    <ligand>
        <name>(2R)-3-phosphoglycerate</name>
        <dbReference type="ChEBI" id="CHEBI:58272"/>
    </ligand>
</feature>
<comment type="pathway">
    <text evidence="9">Carbohydrate degradation; glycolysis; pyruvate from D-glyceraldehyde 3-phosphate: step 2/5.</text>
</comment>
<feature type="binding site" evidence="9 10">
    <location>
        <begin position="62"/>
        <end position="65"/>
    </location>
    <ligand>
        <name>substrate</name>
    </ligand>
</feature>
<dbReference type="InterPro" id="IPR036043">
    <property type="entry name" value="Phosphoglycerate_kinase_sf"/>
</dbReference>
<evidence type="ECO:0000256" key="9">
    <source>
        <dbReference type="HAMAP-Rule" id="MF_00145"/>
    </source>
</evidence>
<dbReference type="Pfam" id="PF00162">
    <property type="entry name" value="PGK"/>
    <property type="match status" value="1"/>
</dbReference>
<comment type="similarity">
    <text evidence="2 9 12">Belongs to the phosphoglycerate kinase family.</text>
</comment>
<evidence type="ECO:0000256" key="3">
    <source>
        <dbReference type="ARBA" id="ARBA00013061"/>
    </source>
</evidence>
<keyword evidence="6 9" id="KW-0547">Nucleotide-binding</keyword>
<dbReference type="InterPro" id="IPR001576">
    <property type="entry name" value="Phosphoglycerate_kinase"/>
</dbReference>
<dbReference type="GO" id="GO:0004618">
    <property type="term" value="F:phosphoglycerate kinase activity"/>
    <property type="evidence" value="ECO:0007669"/>
    <property type="project" value="UniProtKB-UniRule"/>
</dbReference>
<feature type="binding site" evidence="9">
    <location>
        <position position="39"/>
    </location>
    <ligand>
        <name>substrate</name>
    </ligand>
</feature>